<dbReference type="InterPro" id="IPR036938">
    <property type="entry name" value="PAP2/HPO_sf"/>
</dbReference>
<keyword evidence="10" id="KW-1185">Reference proteome</keyword>
<dbReference type="SMART" id="SM00046">
    <property type="entry name" value="DAGKc"/>
    <property type="match status" value="1"/>
</dbReference>
<dbReference type="Gene3D" id="1.20.144.10">
    <property type="entry name" value="Phosphatidic acid phosphatase type 2/haloperoxidase"/>
    <property type="match status" value="1"/>
</dbReference>
<evidence type="ECO:0000256" key="5">
    <source>
        <dbReference type="ARBA" id="ARBA00022989"/>
    </source>
</evidence>
<dbReference type="RefSeq" id="WP_381234198.1">
    <property type="nucleotide sequence ID" value="NZ_JBHSKH010000020.1"/>
</dbReference>
<evidence type="ECO:0000256" key="6">
    <source>
        <dbReference type="ARBA" id="ARBA00023136"/>
    </source>
</evidence>
<dbReference type="EMBL" id="JBHTMM010000027">
    <property type="protein sequence ID" value="MFD1308472.1"/>
    <property type="molecule type" value="Genomic_DNA"/>
</dbReference>
<dbReference type="SUPFAM" id="SSF111331">
    <property type="entry name" value="NAD kinase/diacylglycerol kinase-like"/>
    <property type="match status" value="1"/>
</dbReference>
<keyword evidence="2" id="KW-1003">Cell membrane</keyword>
<keyword evidence="4" id="KW-0378">Hydrolase</keyword>
<evidence type="ECO:0000256" key="7">
    <source>
        <dbReference type="SAM" id="MobiDB-lite"/>
    </source>
</evidence>
<feature type="domain" description="DAGKc" evidence="8">
    <location>
        <begin position="192"/>
        <end position="322"/>
    </location>
</feature>
<accession>A0ABW3XG41</accession>
<keyword evidence="5" id="KW-1133">Transmembrane helix</keyword>
<dbReference type="InterPro" id="IPR017438">
    <property type="entry name" value="ATP-NAD_kinase_N"/>
</dbReference>
<dbReference type="InterPro" id="IPR000326">
    <property type="entry name" value="PAP2/HPO"/>
</dbReference>
<dbReference type="InterPro" id="IPR016064">
    <property type="entry name" value="NAD/diacylglycerol_kinase_sf"/>
</dbReference>
<dbReference type="Gene3D" id="2.60.200.40">
    <property type="match status" value="1"/>
</dbReference>
<feature type="region of interest" description="Disordered" evidence="7">
    <location>
        <begin position="492"/>
        <end position="527"/>
    </location>
</feature>
<dbReference type="PROSITE" id="PS50146">
    <property type="entry name" value="DAGK"/>
    <property type="match status" value="1"/>
</dbReference>
<gene>
    <name evidence="9" type="ORF">ACFQ5X_21775</name>
</gene>
<feature type="compositionally biased region" description="Gly residues" evidence="7">
    <location>
        <begin position="497"/>
        <end position="509"/>
    </location>
</feature>
<keyword evidence="6" id="KW-0472">Membrane</keyword>
<comment type="subcellular location">
    <subcellularLocation>
        <location evidence="1">Cell membrane</location>
        <topology evidence="1">Multi-pass membrane protein</topology>
    </subcellularLocation>
</comment>
<comment type="caution">
    <text evidence="9">The sequence shown here is derived from an EMBL/GenBank/DDBJ whole genome shotgun (WGS) entry which is preliminary data.</text>
</comment>
<evidence type="ECO:0000259" key="8">
    <source>
        <dbReference type="PROSITE" id="PS50146"/>
    </source>
</evidence>
<dbReference type="SMART" id="SM00014">
    <property type="entry name" value="acidPPc"/>
    <property type="match status" value="1"/>
</dbReference>
<sequence>MSVLSDADRRLFRRVAAARLPGADPALRRLSHSADHGRLWLGAAAGLALVGSGTGRRAALRGLGSLALASLTVNTVAKWSTRRPRPLLDLVPPIRHLARQPHSTSFPSGHSASAAAFATGVALESAGHGALVVPVAAAVAFSRVYVGVHYPGDVLAGVAIGVGAAALTARWWPQRPELPERERPSVSAPALPGGAGLVVLVNSEAGTAETGASSPAERLRVLLPAADLIERGPDDDFAALLDRAAARATKAGGVLGVCAGDGSVNAAARAAAERGLALAVFPGGTLNHFAQDVGVPRFEDTATAVDRGEAVRVDLGVARPQGAGHEVLFLNTFSIGLYPELVGIRERLEDRWGKRPAAAAALVRVLRTAAPVDLRVNGRDRRLWLLFAGNGHYEPEGFAPVFRPRLDDGLLDLRLIDGAHRLARTRVVVSALVGALGRSRVYRAEAVPWVELEDLGGTRTLAYDGEVAPAPTGLRLEKERRALVVYRPAAVGNANAGQGGRGATAGGRSNGRRGRRLPEDGGPSVPG</sequence>
<dbReference type="Pfam" id="PF01569">
    <property type="entry name" value="PAP2"/>
    <property type="match status" value="1"/>
</dbReference>
<dbReference type="Proteomes" id="UP001597058">
    <property type="component" value="Unassembled WGS sequence"/>
</dbReference>
<name>A0ABW3XG41_9ACTN</name>
<dbReference type="Gene3D" id="3.40.50.10330">
    <property type="entry name" value="Probable inorganic polyphosphate/atp-NAD kinase, domain 1"/>
    <property type="match status" value="1"/>
</dbReference>
<evidence type="ECO:0000256" key="4">
    <source>
        <dbReference type="ARBA" id="ARBA00022801"/>
    </source>
</evidence>
<evidence type="ECO:0000256" key="3">
    <source>
        <dbReference type="ARBA" id="ARBA00022692"/>
    </source>
</evidence>
<reference evidence="10" key="1">
    <citation type="journal article" date="2019" name="Int. J. Syst. Evol. Microbiol.">
        <title>The Global Catalogue of Microorganisms (GCM) 10K type strain sequencing project: providing services to taxonomists for standard genome sequencing and annotation.</title>
        <authorList>
            <consortium name="The Broad Institute Genomics Platform"/>
            <consortium name="The Broad Institute Genome Sequencing Center for Infectious Disease"/>
            <person name="Wu L."/>
            <person name="Ma J."/>
        </authorList>
    </citation>
    <scope>NUCLEOTIDE SEQUENCE [LARGE SCALE GENOMIC DNA]</scope>
    <source>
        <strain evidence="10">CGMCC 4.7020</strain>
    </source>
</reference>
<dbReference type="InterPro" id="IPR001206">
    <property type="entry name" value="Diacylglycerol_kinase_cat_dom"/>
</dbReference>
<dbReference type="Pfam" id="PF00781">
    <property type="entry name" value="DAGK_cat"/>
    <property type="match status" value="1"/>
</dbReference>
<protein>
    <submittedName>
        <fullName evidence="9">Phosphatase PAP2 family protein</fullName>
    </submittedName>
</protein>
<organism evidence="9 10">
    <name type="scientific">Streptomyces kaempferi</name>
    <dbReference type="NCBI Taxonomy" id="333725"/>
    <lineage>
        <taxon>Bacteria</taxon>
        <taxon>Bacillati</taxon>
        <taxon>Actinomycetota</taxon>
        <taxon>Actinomycetes</taxon>
        <taxon>Kitasatosporales</taxon>
        <taxon>Streptomycetaceae</taxon>
        <taxon>Streptomyces</taxon>
    </lineage>
</organism>
<proteinExistence type="predicted"/>
<evidence type="ECO:0000313" key="9">
    <source>
        <dbReference type="EMBL" id="MFD1308472.1"/>
    </source>
</evidence>
<evidence type="ECO:0000256" key="2">
    <source>
        <dbReference type="ARBA" id="ARBA00022475"/>
    </source>
</evidence>
<dbReference type="SUPFAM" id="SSF48317">
    <property type="entry name" value="Acid phosphatase/Vanadium-dependent haloperoxidase"/>
    <property type="match status" value="1"/>
</dbReference>
<keyword evidence="3" id="KW-0812">Transmembrane</keyword>
<evidence type="ECO:0000256" key="1">
    <source>
        <dbReference type="ARBA" id="ARBA00004651"/>
    </source>
</evidence>
<evidence type="ECO:0000313" key="10">
    <source>
        <dbReference type="Proteomes" id="UP001597058"/>
    </source>
</evidence>
<dbReference type="CDD" id="cd01610">
    <property type="entry name" value="PAP2_like"/>
    <property type="match status" value="1"/>
</dbReference>
<dbReference type="PANTHER" id="PTHR14969:SF62">
    <property type="entry name" value="DECAPRENYLPHOSPHORYL-5-PHOSPHORIBOSE PHOSPHATASE RV3807C-RELATED"/>
    <property type="match status" value="1"/>
</dbReference>
<dbReference type="PANTHER" id="PTHR14969">
    <property type="entry name" value="SPHINGOSINE-1-PHOSPHATE PHOSPHOHYDROLASE"/>
    <property type="match status" value="1"/>
</dbReference>